<gene>
    <name evidence="1" type="ORF">TrRE_jg8511</name>
</gene>
<comment type="caution">
    <text evidence="1">The sequence shown here is derived from an EMBL/GenBank/DDBJ whole genome shotgun (WGS) entry which is preliminary data.</text>
</comment>
<dbReference type="EMBL" id="BRXZ01007877">
    <property type="protein sequence ID" value="GMI35226.1"/>
    <property type="molecule type" value="Genomic_DNA"/>
</dbReference>
<reference evidence="1" key="1">
    <citation type="submission" date="2022-07" db="EMBL/GenBank/DDBJ databases">
        <title>Genome analysis of Parmales, a sister group of diatoms, reveals the evolutionary specialization of diatoms from phago-mixotrophs to photoautotrophs.</title>
        <authorList>
            <person name="Ban H."/>
            <person name="Sato S."/>
            <person name="Yoshikawa S."/>
            <person name="Kazumasa Y."/>
            <person name="Nakamura Y."/>
            <person name="Ichinomiya M."/>
            <person name="Saitoh K."/>
            <person name="Sato N."/>
            <person name="Blanc-Mathieu R."/>
            <person name="Endo H."/>
            <person name="Kuwata A."/>
            <person name="Ogata H."/>
        </authorList>
    </citation>
    <scope>NUCLEOTIDE SEQUENCE</scope>
</reference>
<proteinExistence type="predicted"/>
<evidence type="ECO:0000313" key="2">
    <source>
        <dbReference type="Proteomes" id="UP001165082"/>
    </source>
</evidence>
<sequence>RELAAEFSPCIDFNDEGTNVHFEFLSCSPGKIKNAIKNVFESGLVDDCIHDWKTELSILTGSLSVNKKGKMKKNMKQVNAKLRTLCSDAWTQLWDSSEESTWLGIDGDFTQQFMSDYIAGHTFLNKETGNFINADGTDPTGNVPPTSKESYETGESITSFYNEGATSTILQSIDTLSSCKLQSIMCCFGRDRQYGDNNGDCAENDCDDKPPGDNSNLCYLPNEGNPIAFPGDEKIRCHGMAWGNELRPSSKLRFNNIFYVLMHDHMVTRGYVENTIYDKNIDVPIPMCGCVEDMPPVARADCSEVRSKTTFTLAYGIEGLVVIAGKLDFKFRACRGTNPADDTQQNNDLASHVYKMQKMGELTEATVAEIFEVLVGYDSPGDNENEAACEAAWEDATQGQEYVDKLIGERG</sequence>
<name>A0A9W7L756_9STRA</name>
<protein>
    <submittedName>
        <fullName evidence="1">Uncharacterized protein</fullName>
    </submittedName>
</protein>
<dbReference type="Proteomes" id="UP001165082">
    <property type="component" value="Unassembled WGS sequence"/>
</dbReference>
<organism evidence="1 2">
    <name type="scientific">Triparma retinervis</name>
    <dbReference type="NCBI Taxonomy" id="2557542"/>
    <lineage>
        <taxon>Eukaryota</taxon>
        <taxon>Sar</taxon>
        <taxon>Stramenopiles</taxon>
        <taxon>Ochrophyta</taxon>
        <taxon>Bolidophyceae</taxon>
        <taxon>Parmales</taxon>
        <taxon>Triparmaceae</taxon>
        <taxon>Triparma</taxon>
    </lineage>
</organism>
<accession>A0A9W7L756</accession>
<keyword evidence="2" id="KW-1185">Reference proteome</keyword>
<feature type="non-terminal residue" evidence="1">
    <location>
        <position position="1"/>
    </location>
</feature>
<dbReference type="AlphaFoldDB" id="A0A9W7L756"/>
<dbReference type="OrthoDB" id="426133at2759"/>
<evidence type="ECO:0000313" key="1">
    <source>
        <dbReference type="EMBL" id="GMI35226.1"/>
    </source>
</evidence>